<dbReference type="CDD" id="cd00167">
    <property type="entry name" value="SANT"/>
    <property type="match status" value="2"/>
</dbReference>
<reference evidence="8" key="1">
    <citation type="submission" date="2021-01" db="EMBL/GenBank/DDBJ databases">
        <authorList>
            <person name="Corre E."/>
            <person name="Pelletier E."/>
            <person name="Niang G."/>
            <person name="Scheremetjew M."/>
            <person name="Finn R."/>
            <person name="Kale V."/>
            <person name="Holt S."/>
            <person name="Cochrane G."/>
            <person name="Meng A."/>
            <person name="Brown T."/>
            <person name="Cohen L."/>
        </authorList>
    </citation>
    <scope>NUCLEOTIDE SEQUENCE</scope>
    <source>
        <strain evidence="8">CCMP3124</strain>
    </source>
</reference>
<keyword evidence="1" id="KW-0805">Transcription regulation</keyword>
<dbReference type="Gene3D" id="1.10.10.60">
    <property type="entry name" value="Homeodomain-like"/>
    <property type="match status" value="2"/>
</dbReference>
<keyword evidence="3" id="KW-0804">Transcription</keyword>
<dbReference type="GO" id="GO:0042796">
    <property type="term" value="P:snRNA transcription by RNA polymerase III"/>
    <property type="evidence" value="ECO:0007669"/>
    <property type="project" value="TreeGrafter"/>
</dbReference>
<feature type="domain" description="HTH myb-type" evidence="7">
    <location>
        <begin position="71"/>
        <end position="121"/>
    </location>
</feature>
<gene>
    <name evidence="8" type="ORF">EAUS1353_LOCUS1060</name>
</gene>
<feature type="region of interest" description="Disordered" evidence="5">
    <location>
        <begin position="42"/>
        <end position="71"/>
    </location>
</feature>
<organism evidence="8">
    <name type="scientific">Erythrolobus australicus</name>
    <dbReference type="NCBI Taxonomy" id="1077150"/>
    <lineage>
        <taxon>Eukaryota</taxon>
        <taxon>Rhodophyta</taxon>
        <taxon>Bangiophyceae</taxon>
        <taxon>Porphyridiales</taxon>
        <taxon>Porphyridiaceae</taxon>
        <taxon>Erythrolobus</taxon>
    </lineage>
</organism>
<dbReference type="PANTHER" id="PTHR46621">
    <property type="entry name" value="SNRNA-ACTIVATING PROTEIN COMPLEX SUBUNIT 4"/>
    <property type="match status" value="1"/>
</dbReference>
<dbReference type="GO" id="GO:0019185">
    <property type="term" value="C:snRNA-activating protein complex"/>
    <property type="evidence" value="ECO:0007669"/>
    <property type="project" value="TreeGrafter"/>
</dbReference>
<evidence type="ECO:0000256" key="4">
    <source>
        <dbReference type="ARBA" id="ARBA00023242"/>
    </source>
</evidence>
<evidence type="ECO:0000259" key="6">
    <source>
        <dbReference type="PROSITE" id="PS50090"/>
    </source>
</evidence>
<dbReference type="InterPro" id="IPR017930">
    <property type="entry name" value="Myb_dom"/>
</dbReference>
<evidence type="ECO:0000256" key="5">
    <source>
        <dbReference type="SAM" id="MobiDB-lite"/>
    </source>
</evidence>
<feature type="domain" description="Myb-like" evidence="6">
    <location>
        <begin position="64"/>
        <end position="117"/>
    </location>
</feature>
<keyword evidence="2" id="KW-0238">DNA-binding</keyword>
<dbReference type="InterPro" id="IPR051575">
    <property type="entry name" value="Myb-like_DNA-bd"/>
</dbReference>
<evidence type="ECO:0000256" key="3">
    <source>
        <dbReference type="ARBA" id="ARBA00023163"/>
    </source>
</evidence>
<dbReference type="GO" id="GO:0042795">
    <property type="term" value="P:snRNA transcription by RNA polymerase II"/>
    <property type="evidence" value="ECO:0007669"/>
    <property type="project" value="TreeGrafter"/>
</dbReference>
<accession>A0A7S1TL42</accession>
<evidence type="ECO:0000259" key="7">
    <source>
        <dbReference type="PROSITE" id="PS51294"/>
    </source>
</evidence>
<dbReference type="PANTHER" id="PTHR46621:SF1">
    <property type="entry name" value="SNRNA-ACTIVATING PROTEIN COMPLEX SUBUNIT 4"/>
    <property type="match status" value="1"/>
</dbReference>
<evidence type="ECO:0000256" key="2">
    <source>
        <dbReference type="ARBA" id="ARBA00023125"/>
    </source>
</evidence>
<feature type="domain" description="HTH myb-type" evidence="7">
    <location>
        <begin position="124"/>
        <end position="172"/>
    </location>
</feature>
<dbReference type="PROSITE" id="PS50090">
    <property type="entry name" value="MYB_LIKE"/>
    <property type="match status" value="2"/>
</dbReference>
<feature type="compositionally biased region" description="Basic and acidic residues" evidence="5">
    <location>
        <begin position="42"/>
        <end position="51"/>
    </location>
</feature>
<feature type="region of interest" description="Disordered" evidence="5">
    <location>
        <begin position="1"/>
        <end position="21"/>
    </location>
</feature>
<evidence type="ECO:0000313" key="8">
    <source>
        <dbReference type="EMBL" id="CAD9239323.1"/>
    </source>
</evidence>
<dbReference type="GO" id="GO:0001006">
    <property type="term" value="F:RNA polymerase III type 3 promoter sequence-specific DNA binding"/>
    <property type="evidence" value="ECO:0007669"/>
    <property type="project" value="TreeGrafter"/>
</dbReference>
<proteinExistence type="predicted"/>
<dbReference type="InterPro" id="IPR009057">
    <property type="entry name" value="Homeodomain-like_sf"/>
</dbReference>
<dbReference type="SMART" id="SM00717">
    <property type="entry name" value="SANT"/>
    <property type="match status" value="2"/>
</dbReference>
<name>A0A7S1TL42_9RHOD</name>
<evidence type="ECO:0008006" key="9">
    <source>
        <dbReference type="Google" id="ProtNLM"/>
    </source>
</evidence>
<keyword evidence="4" id="KW-0539">Nucleus</keyword>
<evidence type="ECO:0000256" key="1">
    <source>
        <dbReference type="ARBA" id="ARBA00023015"/>
    </source>
</evidence>
<sequence>MVKDGIVDGSERGAERREESNLERVAVRNLVHGLGARMERGWDNGARRDAKGGGGECARRFPSRPKAPQYKWTPGDDARVLAWVERHGPRRWSQLAAMVFGNARTPAQLRARYIDVLDPSRVDRAWTPYEDRTMLELYRRTGPRWTLIADELDGRVANDVKNRFRLLMRAQRSERSTVSP</sequence>
<dbReference type="AlphaFoldDB" id="A0A7S1TL42"/>
<feature type="domain" description="Myb-like" evidence="6">
    <location>
        <begin position="118"/>
        <end position="168"/>
    </location>
</feature>
<dbReference type="InterPro" id="IPR001005">
    <property type="entry name" value="SANT/Myb"/>
</dbReference>
<dbReference type="Pfam" id="PF13921">
    <property type="entry name" value="Myb_DNA-bind_6"/>
    <property type="match status" value="1"/>
</dbReference>
<dbReference type="SUPFAM" id="SSF46689">
    <property type="entry name" value="Homeodomain-like"/>
    <property type="match status" value="1"/>
</dbReference>
<dbReference type="EMBL" id="HBGI01001640">
    <property type="protein sequence ID" value="CAD9239323.1"/>
    <property type="molecule type" value="Transcribed_RNA"/>
</dbReference>
<dbReference type="GO" id="GO:0000978">
    <property type="term" value="F:RNA polymerase II cis-regulatory region sequence-specific DNA binding"/>
    <property type="evidence" value="ECO:0007669"/>
    <property type="project" value="TreeGrafter"/>
</dbReference>
<dbReference type="PROSITE" id="PS51294">
    <property type="entry name" value="HTH_MYB"/>
    <property type="match status" value="2"/>
</dbReference>
<protein>
    <recommendedName>
        <fullName evidence="9">Myb-like domain-containing protein</fullName>
    </recommendedName>
</protein>